<dbReference type="Proteomes" id="UP000053097">
    <property type="component" value="Unassembled WGS sequence"/>
</dbReference>
<keyword evidence="3" id="KW-1185">Reference proteome</keyword>
<dbReference type="EMBL" id="KK107191">
    <property type="protein sequence ID" value="EZA55718.1"/>
    <property type="molecule type" value="Genomic_DNA"/>
</dbReference>
<evidence type="ECO:0000313" key="3">
    <source>
        <dbReference type="Proteomes" id="UP000053097"/>
    </source>
</evidence>
<organism evidence="2 3">
    <name type="scientific">Ooceraea biroi</name>
    <name type="common">Clonal raider ant</name>
    <name type="synonym">Cerapachys biroi</name>
    <dbReference type="NCBI Taxonomy" id="2015173"/>
    <lineage>
        <taxon>Eukaryota</taxon>
        <taxon>Metazoa</taxon>
        <taxon>Ecdysozoa</taxon>
        <taxon>Arthropoda</taxon>
        <taxon>Hexapoda</taxon>
        <taxon>Insecta</taxon>
        <taxon>Pterygota</taxon>
        <taxon>Neoptera</taxon>
        <taxon>Endopterygota</taxon>
        <taxon>Hymenoptera</taxon>
        <taxon>Apocrita</taxon>
        <taxon>Aculeata</taxon>
        <taxon>Formicoidea</taxon>
        <taxon>Formicidae</taxon>
        <taxon>Dorylinae</taxon>
        <taxon>Ooceraea</taxon>
    </lineage>
</organism>
<sequence>MLGPGLPHGCSRIVLRIALHLPARRGLETPSRTRRRGHRRGEPLHEGAERGHHQIDLDSSPHRYVPAPRPNRCTAGLSRVSLIVAHHRGRRRRGRRCATPVRTNVTATRVNRASDSRVVAGSASTASGHVAVLAGPCHETRERKGRRIALPNHLAATTRARRWIPAREACFRFALGTPRNGSLGSRES</sequence>
<accession>A0A026WIC5</accession>
<proteinExistence type="predicted"/>
<gene>
    <name evidence="2" type="ORF">X777_04065</name>
</gene>
<feature type="region of interest" description="Disordered" evidence="1">
    <location>
        <begin position="26"/>
        <end position="70"/>
    </location>
</feature>
<dbReference type="AlphaFoldDB" id="A0A026WIC5"/>
<name>A0A026WIC5_OOCBI</name>
<evidence type="ECO:0000256" key="1">
    <source>
        <dbReference type="SAM" id="MobiDB-lite"/>
    </source>
</evidence>
<evidence type="ECO:0000313" key="2">
    <source>
        <dbReference type="EMBL" id="EZA55718.1"/>
    </source>
</evidence>
<reference evidence="2 3" key="1">
    <citation type="journal article" date="2014" name="Curr. Biol.">
        <title>The genome of the clonal raider ant Cerapachys biroi.</title>
        <authorList>
            <person name="Oxley P.R."/>
            <person name="Ji L."/>
            <person name="Fetter-Pruneda I."/>
            <person name="McKenzie S.K."/>
            <person name="Li C."/>
            <person name="Hu H."/>
            <person name="Zhang G."/>
            <person name="Kronauer D.J."/>
        </authorList>
    </citation>
    <scope>NUCLEOTIDE SEQUENCE [LARGE SCALE GENOMIC DNA]</scope>
</reference>
<feature type="compositionally biased region" description="Basic and acidic residues" evidence="1">
    <location>
        <begin position="40"/>
        <end position="61"/>
    </location>
</feature>
<protein>
    <submittedName>
        <fullName evidence="2">Uncharacterized protein</fullName>
    </submittedName>
</protein>